<accession>A0ABP6PGB1</accession>
<reference evidence="3" key="1">
    <citation type="journal article" date="2019" name="Int. J. Syst. Evol. Microbiol.">
        <title>The Global Catalogue of Microorganisms (GCM) 10K type strain sequencing project: providing services to taxonomists for standard genome sequencing and annotation.</title>
        <authorList>
            <consortium name="The Broad Institute Genomics Platform"/>
            <consortium name="The Broad Institute Genome Sequencing Center for Infectious Disease"/>
            <person name="Wu L."/>
            <person name="Ma J."/>
        </authorList>
    </citation>
    <scope>NUCLEOTIDE SEQUENCE [LARGE SCALE GENOMIC DNA]</scope>
    <source>
        <strain evidence="3">JCM 9095</strain>
    </source>
</reference>
<organism evidence="2 3">
    <name type="scientific">Streptomyces virens</name>
    <dbReference type="NCBI Taxonomy" id="285572"/>
    <lineage>
        <taxon>Bacteria</taxon>
        <taxon>Bacillati</taxon>
        <taxon>Actinomycetota</taxon>
        <taxon>Actinomycetes</taxon>
        <taxon>Kitasatosporales</taxon>
        <taxon>Streptomycetaceae</taxon>
        <taxon>Streptomyces</taxon>
    </lineage>
</organism>
<dbReference type="Proteomes" id="UP001501866">
    <property type="component" value="Unassembled WGS sequence"/>
</dbReference>
<feature type="compositionally biased region" description="Low complexity" evidence="1">
    <location>
        <begin position="246"/>
        <end position="258"/>
    </location>
</feature>
<keyword evidence="3" id="KW-1185">Reference proteome</keyword>
<name>A0ABP6PGB1_9ACTN</name>
<dbReference type="EMBL" id="BAAAUH010000018">
    <property type="protein sequence ID" value="GAA3178274.1"/>
    <property type="molecule type" value="Genomic_DNA"/>
</dbReference>
<evidence type="ECO:0000256" key="1">
    <source>
        <dbReference type="SAM" id="MobiDB-lite"/>
    </source>
</evidence>
<sequence>MPRTVPAGIDRGGNIGAARSVDIDVTDTGGENCPDTWTIGARLTPVYGQAAGQNRSLPVNGEWTPTDCVATLPEPGVYLVTAMAVGQICAIARYSTNVWISFGLQRDDDTVLTAYGVVQHQYGFPAAGNGYQACHVGQGSLTRNVVVGDRATLRVVAAAYGRVAENSTVQRAEVRAPRISWHKISDQGDTENADERRKRHRRGTVARSSRTLLRQGGRGRPGRVQPARRRRVPGAGVRGDGRGDVPGEPAGTEPTGPAWSTSPTGKEGSPPHEVLVREDPARQRRTPAVPPPSGAGSVTDQVRDPAPLTRHSVTVTPRGCPRTSRR</sequence>
<feature type="region of interest" description="Disordered" evidence="1">
    <location>
        <begin position="183"/>
        <end position="326"/>
    </location>
</feature>
<gene>
    <name evidence="2" type="ORF">GCM10010451_29140</name>
</gene>
<evidence type="ECO:0000313" key="2">
    <source>
        <dbReference type="EMBL" id="GAA3178274.1"/>
    </source>
</evidence>
<evidence type="ECO:0000313" key="3">
    <source>
        <dbReference type="Proteomes" id="UP001501866"/>
    </source>
</evidence>
<protein>
    <submittedName>
        <fullName evidence="2">Uncharacterized protein</fullName>
    </submittedName>
</protein>
<comment type="caution">
    <text evidence="2">The sequence shown here is derived from an EMBL/GenBank/DDBJ whole genome shotgun (WGS) entry which is preliminary data.</text>
</comment>
<proteinExistence type="predicted"/>